<reference evidence="2 3" key="1">
    <citation type="journal article" date="2020" name="Nat. Food">
        <title>A phased Vanilla planifolia genome enables genetic improvement of flavour and production.</title>
        <authorList>
            <person name="Hasing T."/>
            <person name="Tang H."/>
            <person name="Brym M."/>
            <person name="Khazi F."/>
            <person name="Huang T."/>
            <person name="Chambers A.H."/>
        </authorList>
    </citation>
    <scope>NUCLEOTIDE SEQUENCE [LARGE SCALE GENOMIC DNA]</scope>
    <source>
        <tissue evidence="2">Leaf</tissue>
    </source>
</reference>
<protein>
    <submittedName>
        <fullName evidence="2">Uncharacterized protein</fullName>
    </submittedName>
</protein>
<keyword evidence="3" id="KW-1185">Reference proteome</keyword>
<dbReference type="Proteomes" id="UP000636800">
    <property type="component" value="Chromosome 1"/>
</dbReference>
<dbReference type="AlphaFoldDB" id="A0A835RWM0"/>
<evidence type="ECO:0000256" key="1">
    <source>
        <dbReference type="SAM" id="MobiDB-lite"/>
    </source>
</evidence>
<feature type="region of interest" description="Disordered" evidence="1">
    <location>
        <begin position="1"/>
        <end position="40"/>
    </location>
</feature>
<evidence type="ECO:0000313" key="2">
    <source>
        <dbReference type="EMBL" id="KAG0499609.1"/>
    </source>
</evidence>
<gene>
    <name evidence="2" type="ORF">HPP92_004300</name>
</gene>
<dbReference type="OrthoDB" id="6500128at2759"/>
<organism evidence="2 3">
    <name type="scientific">Vanilla planifolia</name>
    <name type="common">Vanilla</name>
    <dbReference type="NCBI Taxonomy" id="51239"/>
    <lineage>
        <taxon>Eukaryota</taxon>
        <taxon>Viridiplantae</taxon>
        <taxon>Streptophyta</taxon>
        <taxon>Embryophyta</taxon>
        <taxon>Tracheophyta</taxon>
        <taxon>Spermatophyta</taxon>
        <taxon>Magnoliopsida</taxon>
        <taxon>Liliopsida</taxon>
        <taxon>Asparagales</taxon>
        <taxon>Orchidaceae</taxon>
        <taxon>Vanilloideae</taxon>
        <taxon>Vanilleae</taxon>
        <taxon>Vanilla</taxon>
    </lineage>
</organism>
<sequence>MAAGRVDLSKASRNANRGGGGLVEETTAESQREVADETAPSSIQIEGILLRQERRRTWRWFKPHSPCGQV</sequence>
<comment type="caution">
    <text evidence="2">The sequence shown here is derived from an EMBL/GenBank/DDBJ whole genome shotgun (WGS) entry which is preliminary data.</text>
</comment>
<evidence type="ECO:0000313" key="3">
    <source>
        <dbReference type="Proteomes" id="UP000636800"/>
    </source>
</evidence>
<proteinExistence type="predicted"/>
<dbReference type="EMBL" id="JADCNL010000001">
    <property type="protein sequence ID" value="KAG0499609.1"/>
    <property type="molecule type" value="Genomic_DNA"/>
</dbReference>
<accession>A0A835RWM0</accession>
<name>A0A835RWM0_VANPL</name>